<dbReference type="InterPro" id="IPR023214">
    <property type="entry name" value="HAD_sf"/>
</dbReference>
<dbReference type="SUPFAM" id="SSF56784">
    <property type="entry name" value="HAD-like"/>
    <property type="match status" value="1"/>
</dbReference>
<reference evidence="2 3" key="1">
    <citation type="journal article" date="2018" name="Gigascience">
        <title>Genomes of trombidid mites reveal novel predicted allergens and laterally-transferred genes associated with secondary metabolism.</title>
        <authorList>
            <person name="Dong X."/>
            <person name="Chaisiri K."/>
            <person name="Xia D."/>
            <person name="Armstrong S.D."/>
            <person name="Fang Y."/>
            <person name="Donnelly M.J."/>
            <person name="Kadowaki T."/>
            <person name="McGarry J.W."/>
            <person name="Darby A.C."/>
            <person name="Makepeace B.L."/>
        </authorList>
    </citation>
    <scope>NUCLEOTIDE SEQUENCE [LARGE SCALE GENOMIC DNA]</scope>
    <source>
        <strain evidence="2">UoL-WK</strain>
    </source>
</reference>
<keyword evidence="3" id="KW-1185">Reference proteome</keyword>
<proteinExistence type="predicted"/>
<dbReference type="PROSITE" id="PS50969">
    <property type="entry name" value="FCP1"/>
    <property type="match status" value="1"/>
</dbReference>
<accession>A0A3S3PEQ2</accession>
<protein>
    <recommendedName>
        <fullName evidence="1">FCP1 homology domain-containing protein</fullName>
    </recommendedName>
</protein>
<evidence type="ECO:0000313" key="2">
    <source>
        <dbReference type="EMBL" id="RWR99458.1"/>
    </source>
</evidence>
<dbReference type="InterPro" id="IPR004274">
    <property type="entry name" value="FCP1_dom"/>
</dbReference>
<evidence type="ECO:0000313" key="3">
    <source>
        <dbReference type="Proteomes" id="UP000285301"/>
    </source>
</evidence>
<comment type="caution">
    <text evidence="2">The sequence shown here is derived from an EMBL/GenBank/DDBJ whole genome shotgun (WGS) entry which is preliminary data.</text>
</comment>
<dbReference type="Gene3D" id="3.40.50.1000">
    <property type="entry name" value="HAD superfamily/HAD-like"/>
    <property type="match status" value="1"/>
</dbReference>
<name>A0A3S3PEQ2_9ACAR</name>
<dbReference type="Proteomes" id="UP000285301">
    <property type="component" value="Unassembled WGS sequence"/>
</dbReference>
<dbReference type="AlphaFoldDB" id="A0A3S3PEQ2"/>
<organism evidence="2 3">
    <name type="scientific">Dinothrombium tinctorium</name>
    <dbReference type="NCBI Taxonomy" id="1965070"/>
    <lineage>
        <taxon>Eukaryota</taxon>
        <taxon>Metazoa</taxon>
        <taxon>Ecdysozoa</taxon>
        <taxon>Arthropoda</taxon>
        <taxon>Chelicerata</taxon>
        <taxon>Arachnida</taxon>
        <taxon>Acari</taxon>
        <taxon>Acariformes</taxon>
        <taxon>Trombidiformes</taxon>
        <taxon>Prostigmata</taxon>
        <taxon>Anystina</taxon>
        <taxon>Parasitengona</taxon>
        <taxon>Trombidioidea</taxon>
        <taxon>Trombidiidae</taxon>
        <taxon>Dinothrombium</taxon>
    </lineage>
</organism>
<sequence>MSEINPLLIVFDLDNTIIYCDEERKLSENHSKSQNLNSKKTKIFFRKETPFVFSFLRKWFGKNLAIVLWSTGDNDYVRHCVQFFKLYEIDFILGRKESEESFYKYKAYKSPQYLLYDHSETVQWIEKTCSEAKKIPNTVLIDDLAYENTQADDQYDLMYAPPPLDLKALYYDKRKNKLLAKTVSLFRYVHDILNIVTEDNKKKLLKKHLSIQNNCKSRLYQVQTAVTDNEETNLNENEEIINATRSRVNDVNINNDVSNEETNFEFSIQPLIESVSTREQQQQHHSSFPIETNNLIRHVHGIWGKKPENQNILSSHRIQTPIILQEIKITTPQQ</sequence>
<dbReference type="InterPro" id="IPR036412">
    <property type="entry name" value="HAD-like_sf"/>
</dbReference>
<feature type="domain" description="FCP1 homology" evidence="1">
    <location>
        <begin position="2"/>
        <end position="192"/>
    </location>
</feature>
<evidence type="ECO:0000259" key="1">
    <source>
        <dbReference type="PROSITE" id="PS50969"/>
    </source>
</evidence>
<dbReference type="EMBL" id="NCKU01015083">
    <property type="protein sequence ID" value="RWR99458.1"/>
    <property type="molecule type" value="Genomic_DNA"/>
</dbReference>
<gene>
    <name evidence="2" type="ORF">B4U79_18779</name>
</gene>
<dbReference type="Pfam" id="PF03031">
    <property type="entry name" value="NIF"/>
    <property type="match status" value="1"/>
</dbReference>